<feature type="transmembrane region" description="Helical" evidence="1">
    <location>
        <begin position="15"/>
        <end position="33"/>
    </location>
</feature>
<organism evidence="2">
    <name type="scientific">Utricularia reniformis</name>
    <dbReference type="NCBI Taxonomy" id="192314"/>
    <lineage>
        <taxon>Eukaryota</taxon>
        <taxon>Viridiplantae</taxon>
        <taxon>Streptophyta</taxon>
        <taxon>Embryophyta</taxon>
        <taxon>Tracheophyta</taxon>
        <taxon>Spermatophyta</taxon>
        <taxon>Magnoliopsida</taxon>
        <taxon>eudicotyledons</taxon>
        <taxon>Gunneridae</taxon>
        <taxon>Pentapetalae</taxon>
        <taxon>asterids</taxon>
        <taxon>lamiids</taxon>
        <taxon>Lamiales</taxon>
        <taxon>Lentibulariaceae</taxon>
        <taxon>Utricularia</taxon>
    </lineage>
</organism>
<keyword evidence="1" id="KW-1133">Transmembrane helix</keyword>
<gene>
    <name evidence="2" type="ORF">AEK19_MT0425</name>
</gene>
<keyword evidence="2" id="KW-0496">Mitochondrion</keyword>
<sequence length="45" mass="5159">MTGTSHGMNWLESRVALQVSLLVLSFFIQHSYYRQGDSRSSKLAR</sequence>
<proteinExistence type="predicted"/>
<keyword evidence="1" id="KW-0472">Membrane</keyword>
<name>A0A1Y0AZY0_9LAMI</name>
<dbReference type="AlphaFoldDB" id="A0A1Y0AZY0"/>
<keyword evidence="1" id="KW-0812">Transmembrane</keyword>
<evidence type="ECO:0000313" key="2">
    <source>
        <dbReference type="EMBL" id="ART30689.1"/>
    </source>
</evidence>
<geneLocation type="mitochondrion" evidence="2"/>
<accession>A0A1Y0AZY0</accession>
<dbReference type="EMBL" id="KY774314">
    <property type="protein sequence ID" value="ART30689.1"/>
    <property type="molecule type" value="Genomic_DNA"/>
</dbReference>
<evidence type="ECO:0000256" key="1">
    <source>
        <dbReference type="SAM" id="Phobius"/>
    </source>
</evidence>
<reference evidence="2" key="1">
    <citation type="submission" date="2017-03" db="EMBL/GenBank/DDBJ databases">
        <title>The mitochondrial genome of the carnivorous plant Utricularia reniformis (Lentibulariaceae): structure, comparative analysis and evolutionary landmarks.</title>
        <authorList>
            <person name="Silva S.R."/>
            <person name="Alvarenga D.O."/>
            <person name="Michael T.P."/>
            <person name="Miranda V.F.O."/>
            <person name="Varani A.M."/>
        </authorList>
    </citation>
    <scope>NUCLEOTIDE SEQUENCE</scope>
</reference>
<protein>
    <submittedName>
        <fullName evidence="2">Uncharacterized protein</fullName>
    </submittedName>
</protein>